<keyword evidence="1" id="KW-0812">Transmembrane</keyword>
<keyword evidence="1" id="KW-1133">Transmembrane helix</keyword>
<keyword evidence="2" id="KW-0732">Signal</keyword>
<evidence type="ECO:0000313" key="3">
    <source>
        <dbReference type="EMBL" id="KAK7241028.1"/>
    </source>
</evidence>
<protein>
    <submittedName>
        <fullName evidence="3">Ubiquitin-protein transferase</fullName>
    </submittedName>
</protein>
<feature type="transmembrane region" description="Helical" evidence="1">
    <location>
        <begin position="160"/>
        <end position="182"/>
    </location>
</feature>
<keyword evidence="4" id="KW-1185">Reference proteome</keyword>
<evidence type="ECO:0000256" key="1">
    <source>
        <dbReference type="SAM" id="Phobius"/>
    </source>
</evidence>
<accession>A0ABR1FXP8</accession>
<name>A0ABR1FXP8_AURAN</name>
<dbReference type="Proteomes" id="UP001363151">
    <property type="component" value="Unassembled WGS sequence"/>
</dbReference>
<reference evidence="3 4" key="1">
    <citation type="submission" date="2024-03" db="EMBL/GenBank/DDBJ databases">
        <title>Aureococcus anophagefferens CCMP1851 and Kratosvirus quantuckense: Draft genome of a second virus-susceptible host strain in the model system.</title>
        <authorList>
            <person name="Chase E."/>
            <person name="Truchon A.R."/>
            <person name="Schepens W."/>
            <person name="Wilhelm S.W."/>
        </authorList>
    </citation>
    <scope>NUCLEOTIDE SEQUENCE [LARGE SCALE GENOMIC DNA]</scope>
    <source>
        <strain evidence="3 4">CCMP1851</strain>
    </source>
</reference>
<organism evidence="3 4">
    <name type="scientific">Aureococcus anophagefferens</name>
    <name type="common">Harmful bloom alga</name>
    <dbReference type="NCBI Taxonomy" id="44056"/>
    <lineage>
        <taxon>Eukaryota</taxon>
        <taxon>Sar</taxon>
        <taxon>Stramenopiles</taxon>
        <taxon>Ochrophyta</taxon>
        <taxon>Pelagophyceae</taxon>
        <taxon>Pelagomonadales</taxon>
        <taxon>Pelagomonadaceae</taxon>
        <taxon>Aureococcus</taxon>
    </lineage>
</organism>
<keyword evidence="3" id="KW-0808">Transferase</keyword>
<sequence length="188" mass="19479">MVALSFLVVVAVASSDDAPFDAALAAEGARGLAAARTAREGSGPRSLDALGVALRVGCELRVLDGNATLELRAGRRRRRFDVAAPCAGPWPACGRGAPATPLLCARVSRCGPGRGAARRAAGAPTPGSRERRVGRPFLETFARGALGGEVALPAPCYRQFFGAAVLLATATPWAVGFLARWFRLRSAP</sequence>
<keyword evidence="1" id="KW-0472">Membrane</keyword>
<evidence type="ECO:0000256" key="2">
    <source>
        <dbReference type="SAM" id="SignalP"/>
    </source>
</evidence>
<feature type="signal peptide" evidence="2">
    <location>
        <begin position="1"/>
        <end position="15"/>
    </location>
</feature>
<gene>
    <name evidence="3" type="ORF">SO694_00054271</name>
</gene>
<evidence type="ECO:0000313" key="4">
    <source>
        <dbReference type="Proteomes" id="UP001363151"/>
    </source>
</evidence>
<dbReference type="EMBL" id="JBBJCI010000207">
    <property type="protein sequence ID" value="KAK7241028.1"/>
    <property type="molecule type" value="Genomic_DNA"/>
</dbReference>
<comment type="caution">
    <text evidence="3">The sequence shown here is derived from an EMBL/GenBank/DDBJ whole genome shotgun (WGS) entry which is preliminary data.</text>
</comment>
<proteinExistence type="predicted"/>
<dbReference type="GO" id="GO:0016740">
    <property type="term" value="F:transferase activity"/>
    <property type="evidence" value="ECO:0007669"/>
    <property type="project" value="UniProtKB-KW"/>
</dbReference>
<feature type="chain" id="PRO_5046504852" evidence="2">
    <location>
        <begin position="16"/>
        <end position="188"/>
    </location>
</feature>